<dbReference type="InterPro" id="IPR048279">
    <property type="entry name" value="MdtK-like"/>
</dbReference>
<evidence type="ECO:0000256" key="7">
    <source>
        <dbReference type="SAM" id="Phobius"/>
    </source>
</evidence>
<comment type="subcellular location">
    <subcellularLocation>
        <location evidence="1">Cell membrane</location>
        <topology evidence="1">Multi-pass membrane protein</topology>
    </subcellularLocation>
</comment>
<evidence type="ECO:0000313" key="9">
    <source>
        <dbReference type="Proteomes" id="UP000196365"/>
    </source>
</evidence>
<feature type="transmembrane region" description="Helical" evidence="7">
    <location>
        <begin position="174"/>
        <end position="191"/>
    </location>
</feature>
<feature type="transmembrane region" description="Helical" evidence="7">
    <location>
        <begin position="361"/>
        <end position="384"/>
    </location>
</feature>
<dbReference type="AlphaFoldDB" id="A0A1T4KYW1"/>
<feature type="transmembrane region" description="Helical" evidence="7">
    <location>
        <begin position="98"/>
        <end position="120"/>
    </location>
</feature>
<dbReference type="NCBIfam" id="TIGR00797">
    <property type="entry name" value="matE"/>
    <property type="match status" value="1"/>
</dbReference>
<sequence length="468" mass="52073">MELKENKMGAMPIKKLLINMSLPMMISMFVQALYNVVDSIFVAQISEKALTAVSLAFPIQNLMTSIAVGTGVGINALLSRSLGEKNFKESNRAANNGIFLGFLSYLVFLIFGLFFTRIYFKTQTKNLEILSYGVSYLTIICTLSIGIFLQITFERLLQSTGKSFYSMITQATGAIINIILDPIFIFGYFGFPKMGVAGAAIATVLGQIVAAILALIFNIKINHEITIKIKGFRPYLKTIQKIYSVGVPSIIMMAITSVTIYGMNKILMSFSSTAIAVFGVYFKLQSFVFMPIFGLNNGMVPIIAYNYGAKERGRILKTIQLSIIYAICIMLFGLIIIQLFPEQLLALFNASQNMLKIGVPALRIISLSYIFAGFCIVCGSIYQAFGNGLLSLMTSVLRQLVVLLPSAYLLSLLGNVNFIWWSYPIAESISLISSIVFLKYIYDKKIQPMEDRQKRISYSNTRNSMNHI</sequence>
<feature type="transmembrane region" description="Helical" evidence="7">
    <location>
        <begin position="396"/>
        <end position="414"/>
    </location>
</feature>
<dbReference type="PANTHER" id="PTHR43549">
    <property type="entry name" value="MULTIDRUG RESISTANCE PROTEIN YPNP-RELATED"/>
    <property type="match status" value="1"/>
</dbReference>
<feature type="transmembrane region" description="Helical" evidence="7">
    <location>
        <begin position="197"/>
        <end position="221"/>
    </location>
</feature>
<keyword evidence="9" id="KW-1185">Reference proteome</keyword>
<gene>
    <name evidence="8" type="ORF">SAMN02745973_00737</name>
</gene>
<feature type="transmembrane region" description="Helical" evidence="7">
    <location>
        <begin position="57"/>
        <end position="78"/>
    </location>
</feature>
<dbReference type="InterPro" id="IPR052031">
    <property type="entry name" value="Membrane_Transporter-Flippase"/>
</dbReference>
<evidence type="ECO:0000256" key="1">
    <source>
        <dbReference type="ARBA" id="ARBA00004651"/>
    </source>
</evidence>
<feature type="transmembrane region" description="Helical" evidence="7">
    <location>
        <begin position="319"/>
        <end position="341"/>
    </location>
</feature>
<feature type="transmembrane region" description="Helical" evidence="7">
    <location>
        <begin position="242"/>
        <end position="264"/>
    </location>
</feature>
<dbReference type="CDD" id="cd13144">
    <property type="entry name" value="MATE_like_4"/>
    <property type="match status" value="1"/>
</dbReference>
<keyword evidence="4 7" id="KW-0812">Transmembrane</keyword>
<evidence type="ECO:0000256" key="5">
    <source>
        <dbReference type="ARBA" id="ARBA00022989"/>
    </source>
</evidence>
<organism evidence="8 9">
    <name type="scientific">Garciella nitratireducens DSM 15102</name>
    <dbReference type="NCBI Taxonomy" id="1121911"/>
    <lineage>
        <taxon>Bacteria</taxon>
        <taxon>Bacillati</taxon>
        <taxon>Bacillota</taxon>
        <taxon>Clostridia</taxon>
        <taxon>Eubacteriales</taxon>
        <taxon>Eubacteriaceae</taxon>
        <taxon>Garciella</taxon>
    </lineage>
</organism>
<dbReference type="GO" id="GO:0015297">
    <property type="term" value="F:antiporter activity"/>
    <property type="evidence" value="ECO:0007669"/>
    <property type="project" value="InterPro"/>
</dbReference>
<dbReference type="PANTHER" id="PTHR43549:SF2">
    <property type="entry name" value="MULTIDRUG RESISTANCE PROTEIN NORM-RELATED"/>
    <property type="match status" value="1"/>
</dbReference>
<feature type="transmembrane region" description="Helical" evidence="7">
    <location>
        <begin position="420"/>
        <end position="442"/>
    </location>
</feature>
<keyword evidence="3" id="KW-1003">Cell membrane</keyword>
<dbReference type="RefSeq" id="WP_087678161.1">
    <property type="nucleotide sequence ID" value="NZ_FUWV01000003.1"/>
</dbReference>
<dbReference type="InterPro" id="IPR002528">
    <property type="entry name" value="MATE_fam"/>
</dbReference>
<dbReference type="EMBL" id="FUWV01000003">
    <property type="protein sequence ID" value="SJZ47654.1"/>
    <property type="molecule type" value="Genomic_DNA"/>
</dbReference>
<evidence type="ECO:0000256" key="2">
    <source>
        <dbReference type="ARBA" id="ARBA00022448"/>
    </source>
</evidence>
<feature type="transmembrane region" description="Helical" evidence="7">
    <location>
        <begin position="132"/>
        <end position="153"/>
    </location>
</feature>
<dbReference type="Pfam" id="PF01554">
    <property type="entry name" value="MatE"/>
    <property type="match status" value="2"/>
</dbReference>
<dbReference type="OrthoDB" id="9811110at2"/>
<proteinExistence type="predicted"/>
<feature type="transmembrane region" description="Helical" evidence="7">
    <location>
        <begin position="16"/>
        <end position="37"/>
    </location>
</feature>
<keyword evidence="6 7" id="KW-0472">Membrane</keyword>
<evidence type="ECO:0000256" key="4">
    <source>
        <dbReference type="ARBA" id="ARBA00022692"/>
    </source>
</evidence>
<evidence type="ECO:0000256" key="6">
    <source>
        <dbReference type="ARBA" id="ARBA00023136"/>
    </source>
</evidence>
<feature type="transmembrane region" description="Helical" evidence="7">
    <location>
        <begin position="284"/>
        <end position="307"/>
    </location>
</feature>
<reference evidence="8 9" key="1">
    <citation type="submission" date="2017-02" db="EMBL/GenBank/DDBJ databases">
        <authorList>
            <person name="Peterson S.W."/>
        </authorList>
    </citation>
    <scope>NUCLEOTIDE SEQUENCE [LARGE SCALE GENOMIC DNA]</scope>
    <source>
        <strain evidence="8 9">DSM 15102</strain>
    </source>
</reference>
<dbReference type="GO" id="GO:0005886">
    <property type="term" value="C:plasma membrane"/>
    <property type="evidence" value="ECO:0007669"/>
    <property type="project" value="UniProtKB-SubCell"/>
</dbReference>
<name>A0A1T4KYW1_9FIRM</name>
<evidence type="ECO:0000256" key="3">
    <source>
        <dbReference type="ARBA" id="ARBA00022475"/>
    </source>
</evidence>
<keyword evidence="5 7" id="KW-1133">Transmembrane helix</keyword>
<dbReference type="GO" id="GO:0042910">
    <property type="term" value="F:xenobiotic transmembrane transporter activity"/>
    <property type="evidence" value="ECO:0007669"/>
    <property type="project" value="InterPro"/>
</dbReference>
<evidence type="ECO:0000313" key="8">
    <source>
        <dbReference type="EMBL" id="SJZ47654.1"/>
    </source>
</evidence>
<dbReference type="Proteomes" id="UP000196365">
    <property type="component" value="Unassembled WGS sequence"/>
</dbReference>
<keyword evidence="2" id="KW-0813">Transport</keyword>
<accession>A0A1T4KYW1</accession>
<protein>
    <submittedName>
        <fullName evidence="8">Putative efflux protein, MATE family</fullName>
    </submittedName>
</protein>
<dbReference type="PIRSF" id="PIRSF006603">
    <property type="entry name" value="DinF"/>
    <property type="match status" value="1"/>
</dbReference>